<dbReference type="PROSITE" id="PS50297">
    <property type="entry name" value="ANK_REP_REGION"/>
    <property type="match status" value="1"/>
</dbReference>
<organism evidence="4 5">
    <name type="scientific">Giardia intestinalis</name>
    <name type="common">Giardia lamblia</name>
    <dbReference type="NCBI Taxonomy" id="5741"/>
    <lineage>
        <taxon>Eukaryota</taxon>
        <taxon>Metamonada</taxon>
        <taxon>Diplomonadida</taxon>
        <taxon>Hexamitidae</taxon>
        <taxon>Giardiinae</taxon>
        <taxon>Giardia</taxon>
    </lineage>
</organism>
<gene>
    <name evidence="4" type="ORF">DHA2_150272</name>
</gene>
<evidence type="ECO:0000256" key="2">
    <source>
        <dbReference type="SAM" id="Coils"/>
    </source>
</evidence>
<feature type="compositionally biased region" description="Basic and acidic residues" evidence="3">
    <location>
        <begin position="380"/>
        <end position="389"/>
    </location>
</feature>
<feature type="compositionally biased region" description="Basic residues" evidence="3">
    <location>
        <begin position="406"/>
        <end position="417"/>
    </location>
</feature>
<name>V6TGI4_GIAIN</name>
<dbReference type="PROSITE" id="PS50088">
    <property type="entry name" value="ANK_REPEAT"/>
    <property type="match status" value="1"/>
</dbReference>
<dbReference type="PANTHER" id="PTHR24184">
    <property type="entry name" value="SI:CH211-189E2.2"/>
    <property type="match status" value="1"/>
</dbReference>
<dbReference type="Proteomes" id="UP000018320">
    <property type="component" value="Unassembled WGS sequence"/>
</dbReference>
<proteinExistence type="predicted"/>
<dbReference type="SMART" id="SM00248">
    <property type="entry name" value="ANK"/>
    <property type="match status" value="3"/>
</dbReference>
<protein>
    <submittedName>
        <fullName evidence="4">Ankyrin repeat protein</fullName>
    </submittedName>
</protein>
<evidence type="ECO:0000313" key="4">
    <source>
        <dbReference type="EMBL" id="ESU37866.1"/>
    </source>
</evidence>
<keyword evidence="1" id="KW-0040">ANK repeat</keyword>
<evidence type="ECO:0000256" key="1">
    <source>
        <dbReference type="PROSITE-ProRule" id="PRU00023"/>
    </source>
</evidence>
<comment type="caution">
    <text evidence="4">The sequence shown here is derived from an EMBL/GenBank/DDBJ whole genome shotgun (WGS) entry which is preliminary data.</text>
</comment>
<feature type="region of interest" description="Disordered" evidence="3">
    <location>
        <begin position="379"/>
        <end position="417"/>
    </location>
</feature>
<dbReference type="EMBL" id="AHGT01000020">
    <property type="protein sequence ID" value="ESU37866.1"/>
    <property type="molecule type" value="Genomic_DNA"/>
</dbReference>
<accession>V6TGI4</accession>
<evidence type="ECO:0000313" key="5">
    <source>
        <dbReference type="Proteomes" id="UP000018320"/>
    </source>
</evidence>
<dbReference type="VEuPathDB" id="GiardiaDB:QR46_1216"/>
<feature type="coiled-coil region" evidence="2">
    <location>
        <begin position="239"/>
        <end position="280"/>
    </location>
</feature>
<dbReference type="InterPro" id="IPR002110">
    <property type="entry name" value="Ankyrin_rpt"/>
</dbReference>
<dbReference type="AlphaFoldDB" id="V6TGI4"/>
<dbReference type="VEuPathDB" id="GiardiaDB:GL50581_702"/>
<keyword evidence="2" id="KW-0175">Coiled coil</keyword>
<evidence type="ECO:0000256" key="3">
    <source>
        <dbReference type="SAM" id="MobiDB-lite"/>
    </source>
</evidence>
<dbReference type="Pfam" id="PF12796">
    <property type="entry name" value="Ank_2"/>
    <property type="match status" value="1"/>
</dbReference>
<reference evidence="5" key="1">
    <citation type="submission" date="2012-02" db="EMBL/GenBank/DDBJ databases">
        <title>Genome sequencing of Giardia lamblia Genotypes A2 and B isolates (DH and GS) and comparative analysis with the genomes of Genotypes A1 and E (WB and Pig).</title>
        <authorList>
            <person name="Adam R."/>
            <person name="Dahlstrom E."/>
            <person name="Martens C."/>
            <person name="Bruno D."/>
            <person name="Barbian K."/>
            <person name="Porcella S.F."/>
            <person name="Nash T."/>
        </authorList>
    </citation>
    <scope>NUCLEOTIDE SEQUENCE</scope>
    <source>
        <strain evidence="5">DH</strain>
    </source>
</reference>
<dbReference type="VEuPathDB" id="GiardiaDB:GL50803_0014100"/>
<sequence>MPKNKDASELKNCGMNVRTVEDWFAAVASGDQPLVAGYSPRFKKSVNENGMTALMVAAQTGNTELAAILLKDEQQIKDSQGRTALIYAIQSGQSQLCRLLATRELDTSNLKSQSPFSVAIQNDAHDCLEAMLQAVGPVKVVDNPLLTATSVGCLRCLRILLEYGQCFEMSEFDEALARAEELGLAELCTELVSWKHEITDIIAIANKAPQISKETFHNTIDTSTRALVESHFVDISEVKHDLNERIAHLLAENKELRAVLKNLEANNKVLRAELADVRTQQEDQTDGYNLGVEDPCLQPHGNSTTLLSTDLPNTSLQPPVDLLDEVLPFDVTETVTPSMIQAARNFTLKTNPYLLSRRLFGEQSACDQSYSTAFLAEQHSIPEDGDRKNTGTGQAHYKGSAYHRNAGNKRRKAHHTK</sequence>
<dbReference type="SUPFAM" id="SSF48403">
    <property type="entry name" value="Ankyrin repeat"/>
    <property type="match status" value="1"/>
</dbReference>
<reference evidence="4 5" key="2">
    <citation type="journal article" date="2013" name="Genome Biol. Evol.">
        <title>Genome sequencing of Giardia lamblia genotypes A2 and B isolates (DH and GS) and comparative analysis with the genomes of genotypes A1 and E (WB and Pig).</title>
        <authorList>
            <person name="Adam R.D."/>
            <person name="Dahlstrom E.W."/>
            <person name="Martens C.A."/>
            <person name="Bruno D.P."/>
            <person name="Barbian K.D."/>
            <person name="Ricklefs S.M."/>
            <person name="Hernandez M.M."/>
            <person name="Narla N.P."/>
            <person name="Patel R.B."/>
            <person name="Porcella S.F."/>
            <person name="Nash T.E."/>
        </authorList>
    </citation>
    <scope>NUCLEOTIDE SEQUENCE [LARGE SCALE GENOMIC DNA]</scope>
    <source>
        <strain evidence="4 5">DH</strain>
    </source>
</reference>
<feature type="repeat" description="ANK" evidence="1">
    <location>
        <begin position="49"/>
        <end position="71"/>
    </location>
</feature>
<dbReference type="PANTHER" id="PTHR24184:SF11">
    <property type="entry name" value="ANKYRIN REPEAT AND SOCS BOX CONTAINING 3"/>
    <property type="match status" value="1"/>
</dbReference>
<dbReference type="InterPro" id="IPR036770">
    <property type="entry name" value="Ankyrin_rpt-contain_sf"/>
</dbReference>
<dbReference type="VEuPathDB" id="GiardiaDB:DHA2_150272"/>
<dbReference type="Gene3D" id="1.25.40.20">
    <property type="entry name" value="Ankyrin repeat-containing domain"/>
    <property type="match status" value="1"/>
</dbReference>